<reference evidence="1 2" key="1">
    <citation type="journal article" date="2020" name="Biotechnol. Biofuels">
        <title>New insights from the biogas microbiome by comprehensive genome-resolved metagenomics of nearly 1600 species originating from multiple anaerobic digesters.</title>
        <authorList>
            <person name="Campanaro S."/>
            <person name="Treu L."/>
            <person name="Rodriguez-R L.M."/>
            <person name="Kovalovszki A."/>
            <person name="Ziels R.M."/>
            <person name="Maus I."/>
            <person name="Zhu X."/>
            <person name="Kougias P.G."/>
            <person name="Basile A."/>
            <person name="Luo G."/>
            <person name="Schluter A."/>
            <person name="Konstantinidis K.T."/>
            <person name="Angelidaki I."/>
        </authorList>
    </citation>
    <scope>NUCLEOTIDE SEQUENCE [LARGE SCALE GENOMIC DNA]</scope>
    <source>
        <strain evidence="1">AS06rmzACSIP_65</strain>
    </source>
</reference>
<comment type="caution">
    <text evidence="1">The sequence shown here is derived from an EMBL/GenBank/DDBJ whole genome shotgun (WGS) entry which is preliminary data.</text>
</comment>
<evidence type="ECO:0000313" key="1">
    <source>
        <dbReference type="EMBL" id="NLD25696.1"/>
    </source>
</evidence>
<proteinExistence type="predicted"/>
<dbReference type="EMBL" id="JAAZBX010000016">
    <property type="protein sequence ID" value="NLD25696.1"/>
    <property type="molecule type" value="Genomic_DNA"/>
</dbReference>
<evidence type="ECO:0000313" key="2">
    <source>
        <dbReference type="Proteomes" id="UP000545876"/>
    </source>
</evidence>
<organism evidence="1 2">
    <name type="scientific">Candidatus Dojkabacteria bacterium</name>
    <dbReference type="NCBI Taxonomy" id="2099670"/>
    <lineage>
        <taxon>Bacteria</taxon>
        <taxon>Candidatus Dojkabacteria</taxon>
    </lineage>
</organism>
<dbReference type="Proteomes" id="UP000545876">
    <property type="component" value="Unassembled WGS sequence"/>
</dbReference>
<protein>
    <submittedName>
        <fullName evidence="1">Uncharacterized protein</fullName>
    </submittedName>
</protein>
<sequence>MALERVWQCDILKGKIQGGVSAWRQVWNTSICCKVCNRQEQERGLRNNDKDT</sequence>
<accession>A0A847D1P8</accession>
<dbReference type="AlphaFoldDB" id="A0A847D1P8"/>
<gene>
    <name evidence="1" type="ORF">GX656_03630</name>
</gene>
<name>A0A847D1P8_9BACT</name>